<accession>A0AAX6MPC5</accession>
<dbReference type="AlphaFoldDB" id="A0AAX6MPC5"/>
<evidence type="ECO:0000313" key="4">
    <source>
        <dbReference type="Proteomes" id="UP001369815"/>
    </source>
</evidence>
<evidence type="ECO:0000256" key="2">
    <source>
        <dbReference type="SAM" id="MobiDB-lite"/>
    </source>
</evidence>
<proteinExistence type="predicted"/>
<organism evidence="3 4">
    <name type="scientific">Daldinia eschscholtzii</name>
    <dbReference type="NCBI Taxonomy" id="292717"/>
    <lineage>
        <taxon>Eukaryota</taxon>
        <taxon>Fungi</taxon>
        <taxon>Dikarya</taxon>
        <taxon>Ascomycota</taxon>
        <taxon>Pezizomycotina</taxon>
        <taxon>Sordariomycetes</taxon>
        <taxon>Xylariomycetidae</taxon>
        <taxon>Xylariales</taxon>
        <taxon>Hypoxylaceae</taxon>
        <taxon>Daldinia</taxon>
    </lineage>
</organism>
<evidence type="ECO:0008006" key="5">
    <source>
        <dbReference type="Google" id="ProtNLM"/>
    </source>
</evidence>
<feature type="region of interest" description="Disordered" evidence="2">
    <location>
        <begin position="900"/>
        <end position="960"/>
    </location>
</feature>
<feature type="compositionally biased region" description="Pro residues" evidence="2">
    <location>
        <begin position="663"/>
        <end position="673"/>
    </location>
</feature>
<name>A0AAX6MPC5_9PEZI</name>
<keyword evidence="4" id="KW-1185">Reference proteome</keyword>
<feature type="compositionally biased region" description="Basic and acidic residues" evidence="2">
    <location>
        <begin position="587"/>
        <end position="597"/>
    </location>
</feature>
<feature type="region of interest" description="Disordered" evidence="2">
    <location>
        <begin position="569"/>
        <end position="673"/>
    </location>
</feature>
<feature type="region of interest" description="Disordered" evidence="2">
    <location>
        <begin position="830"/>
        <end position="874"/>
    </location>
</feature>
<keyword evidence="1" id="KW-0175">Coiled coil</keyword>
<feature type="compositionally biased region" description="Polar residues" evidence="2">
    <location>
        <begin position="833"/>
        <end position="860"/>
    </location>
</feature>
<evidence type="ECO:0000256" key="1">
    <source>
        <dbReference type="SAM" id="Coils"/>
    </source>
</evidence>
<evidence type="ECO:0000313" key="3">
    <source>
        <dbReference type="EMBL" id="KAK6954479.1"/>
    </source>
</evidence>
<dbReference type="EMBL" id="JBANMG010000004">
    <property type="protein sequence ID" value="KAK6954479.1"/>
    <property type="molecule type" value="Genomic_DNA"/>
</dbReference>
<dbReference type="Proteomes" id="UP001369815">
    <property type="component" value="Unassembled WGS sequence"/>
</dbReference>
<reference evidence="3 4" key="1">
    <citation type="journal article" date="2024" name="Front Chem Biol">
        <title>Unveiling the potential of Daldinia eschscholtzii MFLUCC 19-0629 through bioactivity and bioinformatics studies for enhanced sustainable agriculture production.</title>
        <authorList>
            <person name="Brooks S."/>
            <person name="Weaver J.A."/>
            <person name="Klomchit A."/>
            <person name="Alharthi S.A."/>
            <person name="Onlamun T."/>
            <person name="Nurani R."/>
            <person name="Vong T.K."/>
            <person name="Alberti F."/>
            <person name="Greco C."/>
        </authorList>
    </citation>
    <scope>NUCLEOTIDE SEQUENCE [LARGE SCALE GENOMIC DNA]</scope>
    <source>
        <strain evidence="3">MFLUCC 19-0629</strain>
    </source>
</reference>
<gene>
    <name evidence="3" type="ORF">Daesc_004446</name>
</gene>
<feature type="compositionally biased region" description="Basic and acidic residues" evidence="2">
    <location>
        <begin position="640"/>
        <end position="658"/>
    </location>
</feature>
<comment type="caution">
    <text evidence="3">The sequence shown here is derived from an EMBL/GenBank/DDBJ whole genome shotgun (WGS) entry which is preliminary data.</text>
</comment>
<protein>
    <recommendedName>
        <fullName evidence="5">Pt repeat family protein</fullName>
    </recommendedName>
</protein>
<feature type="coiled-coil region" evidence="1">
    <location>
        <begin position="426"/>
        <end position="453"/>
    </location>
</feature>
<sequence>MDSVSSKRRAKSGAFPGKFKSFVNDVKKFRVHRHERKGSQEVLEVESSPALVPQPFQPVQTVQTVHPVQTPEVSISVPDVTVPEINIPDIEDPEVDNADIDDPEPNILKVDTPEPKALSSSQSSLPVASLAVQVTITFDDPLNYSYSRSYETSPEFVATEALCQGLLRRVDHCCYELITRKDSTAMEYAAASGPDKPLRYEIQIDIIRGWSEIWSSRTFKSYQKQALSNEAARDIITSTHYIIGLFLKHHDQDFVMKEGYVREDPLDEQAKFPHRAGRVQPMSCVPRSHFLEKSQSFESLPGYSINFSFTSRCQRRKPHEWHKQVKVDSDQAAPLNSIGAENLFFEASYALDGVLRSERQAFETKHGKCISLDGCKDCRHHDSDGLELQLSIANNLGPQFPYLERTVHCSSNLFFHSNTENCIAFVNKVETALAKTRDDADEVINRMNDLEFRITELRGHGWSLDEPLVFTLPSSDFHTRRDIEAVLDRIQASVAEILRGNAISVRMTAHKRGHFILDKTFVAREPLETEKKKAKSTGKPKDYVLKRLRQRVERAIDMVFKDTITVDDAEEKDEDTGKEPSILEQRPLTRDTRDADARTFISRPETAKSTSQGTIEHHKDPSFHTADADTSAIAPSSKSVIEDEHPRCSTPTPEEHLKVHSAPPSPTRRPPIPMRRSSMVIYYSQTGARAFPLVPWVHNYGEHEGSGERKSEQDVFGQQEISTLLHKSSTLTPDQSFLKPGDPEGKDTPVITGQEKGAESTPVYEHSIASTPSLVFGGDSSPGSSLLITPKTHRLSVEMEYSKNAIVDSDDEDVKDSGSTNVEAQRDLLKSQLFRTPSPQLTTKPVSSSPLRLSETIQDQSGEHPDTGKAGIESVNSNETETNFSPHIIVGEGQQKSVNTDSFAQSKPDFTFSSPPAATPEGGNSEGEDNHQTRQRESSPDPSEDLDVSPSLEAQQQARGSFGSAGIIGFHEQMFGSLSLRNALMRHRPSSNFDVTELARDEKRPGTAV</sequence>
<feature type="compositionally biased region" description="Basic and acidic residues" evidence="2">
    <location>
        <begin position="928"/>
        <end position="939"/>
    </location>
</feature>